<evidence type="ECO:0000313" key="1">
    <source>
        <dbReference type="EMBL" id="MCP1335855.1"/>
    </source>
</evidence>
<dbReference type="EMBL" id="JAMZFT010000001">
    <property type="protein sequence ID" value="MCP1335855.1"/>
    <property type="molecule type" value="Genomic_DNA"/>
</dbReference>
<dbReference type="Pfam" id="PF06945">
    <property type="entry name" value="DUF1289"/>
    <property type="match status" value="1"/>
</dbReference>
<dbReference type="Proteomes" id="UP001055804">
    <property type="component" value="Unassembled WGS sequence"/>
</dbReference>
<accession>A0A9J6PGY6</accession>
<evidence type="ECO:0000313" key="2">
    <source>
        <dbReference type="Proteomes" id="UP001055804"/>
    </source>
</evidence>
<gene>
    <name evidence="1" type="ORF">NJQ99_05490</name>
</gene>
<name>A0A9J6PGY6_9PROT</name>
<sequence length="71" mass="7946">MSRIKSPCVKICVVHSGTGFCVGCHRTPEEIGRWVRMSDAEREEIMAALPARAHAHKAAHARPSRRRRARG</sequence>
<organism evidence="1 2">
    <name type="scientific">Futiania mangrovi</name>
    <dbReference type="NCBI Taxonomy" id="2959716"/>
    <lineage>
        <taxon>Bacteria</taxon>
        <taxon>Pseudomonadati</taxon>
        <taxon>Pseudomonadota</taxon>
        <taxon>Alphaproteobacteria</taxon>
        <taxon>Futianiales</taxon>
        <taxon>Futianiaceae</taxon>
        <taxon>Futiania</taxon>
    </lineage>
</organism>
<keyword evidence="2" id="KW-1185">Reference proteome</keyword>
<dbReference type="RefSeq" id="WP_269331784.1">
    <property type="nucleotide sequence ID" value="NZ_JAMZFT010000001.1"/>
</dbReference>
<reference evidence="1" key="1">
    <citation type="submission" date="2022-06" db="EMBL/GenBank/DDBJ databases">
        <title>Isolation and Genomics of Futiania mangrovii gen. nov., sp. nov., a Rare and Metabolically-versatile member in the Class Alphaproteobacteria.</title>
        <authorList>
            <person name="Liu L."/>
            <person name="Huang W.-C."/>
            <person name="Pan J."/>
            <person name="Li J."/>
            <person name="Huang Y."/>
            <person name="Du H."/>
            <person name="Liu Y."/>
            <person name="Li M."/>
        </authorList>
    </citation>
    <scope>NUCLEOTIDE SEQUENCE</scope>
    <source>
        <strain evidence="1">FT118</strain>
    </source>
</reference>
<dbReference type="InterPro" id="IPR010710">
    <property type="entry name" value="DUF1289"/>
</dbReference>
<proteinExistence type="predicted"/>
<dbReference type="AlphaFoldDB" id="A0A9J6PGY6"/>
<dbReference type="PANTHER" id="PTHR35175">
    <property type="entry name" value="DUF1289 DOMAIN-CONTAINING PROTEIN"/>
    <property type="match status" value="1"/>
</dbReference>
<protein>
    <submittedName>
        <fullName evidence="1">DUF1289 domain-containing protein</fullName>
    </submittedName>
</protein>
<comment type="caution">
    <text evidence="1">The sequence shown here is derived from an EMBL/GenBank/DDBJ whole genome shotgun (WGS) entry which is preliminary data.</text>
</comment>
<dbReference type="PANTHER" id="PTHR35175:SF2">
    <property type="entry name" value="DUF1289 DOMAIN-CONTAINING PROTEIN"/>
    <property type="match status" value="1"/>
</dbReference>